<dbReference type="EMBL" id="BLXT01001713">
    <property type="protein sequence ID" value="GFN87364.1"/>
    <property type="molecule type" value="Genomic_DNA"/>
</dbReference>
<proteinExistence type="predicted"/>
<evidence type="ECO:0000313" key="3">
    <source>
        <dbReference type="Proteomes" id="UP000735302"/>
    </source>
</evidence>
<evidence type="ECO:0000256" key="1">
    <source>
        <dbReference type="SAM" id="MobiDB-lite"/>
    </source>
</evidence>
<evidence type="ECO:0000313" key="2">
    <source>
        <dbReference type="EMBL" id="GFN87364.1"/>
    </source>
</evidence>
<comment type="caution">
    <text evidence="2">The sequence shown here is derived from an EMBL/GenBank/DDBJ whole genome shotgun (WGS) entry which is preliminary data.</text>
</comment>
<feature type="compositionally biased region" description="Polar residues" evidence="1">
    <location>
        <begin position="44"/>
        <end position="58"/>
    </location>
</feature>
<sequence>MKYAANFCRELSNPHLAQQRAKMSEVIQLQAGLERTLCREQFGQAKNTAKLTNPSRRNVTSDDRQSEMRQTQTEADRVRQSESVADIMRQNEAEADRVRQSGSEAGIVRQNEAEADRVRHRVGQR</sequence>
<accession>A0AAV3YVW6</accession>
<name>A0AAV3YVW6_9GAST</name>
<keyword evidence="3" id="KW-1185">Reference proteome</keyword>
<feature type="compositionally biased region" description="Basic and acidic residues" evidence="1">
    <location>
        <begin position="89"/>
        <end position="99"/>
    </location>
</feature>
<dbReference type="AlphaFoldDB" id="A0AAV3YVW6"/>
<organism evidence="2 3">
    <name type="scientific">Plakobranchus ocellatus</name>
    <dbReference type="NCBI Taxonomy" id="259542"/>
    <lineage>
        <taxon>Eukaryota</taxon>
        <taxon>Metazoa</taxon>
        <taxon>Spiralia</taxon>
        <taxon>Lophotrochozoa</taxon>
        <taxon>Mollusca</taxon>
        <taxon>Gastropoda</taxon>
        <taxon>Heterobranchia</taxon>
        <taxon>Euthyneura</taxon>
        <taxon>Panpulmonata</taxon>
        <taxon>Sacoglossa</taxon>
        <taxon>Placobranchoidea</taxon>
        <taxon>Plakobranchidae</taxon>
        <taxon>Plakobranchus</taxon>
    </lineage>
</organism>
<feature type="region of interest" description="Disordered" evidence="1">
    <location>
        <begin position="43"/>
        <end position="125"/>
    </location>
</feature>
<reference evidence="2 3" key="1">
    <citation type="journal article" date="2021" name="Elife">
        <title>Chloroplast acquisition without the gene transfer in kleptoplastic sea slugs, Plakobranchus ocellatus.</title>
        <authorList>
            <person name="Maeda T."/>
            <person name="Takahashi S."/>
            <person name="Yoshida T."/>
            <person name="Shimamura S."/>
            <person name="Takaki Y."/>
            <person name="Nagai Y."/>
            <person name="Toyoda A."/>
            <person name="Suzuki Y."/>
            <person name="Arimoto A."/>
            <person name="Ishii H."/>
            <person name="Satoh N."/>
            <person name="Nishiyama T."/>
            <person name="Hasebe M."/>
            <person name="Maruyama T."/>
            <person name="Minagawa J."/>
            <person name="Obokata J."/>
            <person name="Shigenobu S."/>
        </authorList>
    </citation>
    <scope>NUCLEOTIDE SEQUENCE [LARGE SCALE GENOMIC DNA]</scope>
</reference>
<protein>
    <submittedName>
        <fullName evidence="2">Uncharacterized protein</fullName>
    </submittedName>
</protein>
<gene>
    <name evidence="2" type="ORF">PoB_001387000</name>
</gene>
<dbReference type="Proteomes" id="UP000735302">
    <property type="component" value="Unassembled WGS sequence"/>
</dbReference>